<sequence>MTWLVTGGGGYIGSHVVRALLAAGRPVVVLDDFSTGRRAVIPDDVATVAASITDFAAVTAVLRDYEITGVAHLAGRKSAVDSVTHPLEYYEQNTGGTRTLLAAMHATGVEHLVFSSSAAVYGSQIGDGSVGEQAPPRPINPYGRSKLACEWIVADAAAEFDRLNSTVLRYFNVAGAGGPGLGDRNATGLVPNVLQAISSGRPPVVFGADYPTPDGSCVRDYVHVLDVANAHVSAAERLECGQPGTSVYNVGTGRGYSVFEILDAARAVTGERFRHLVGDRRPGDPPRVIADIARIGDELGWRARLGLAEMLGSEWEARCGVPGGLTGA</sequence>
<evidence type="ECO:0000313" key="13">
    <source>
        <dbReference type="EMBL" id="OXR45676.1"/>
    </source>
</evidence>
<evidence type="ECO:0000256" key="10">
    <source>
        <dbReference type="ARBA" id="ARBA00031367"/>
    </source>
</evidence>
<comment type="cofactor">
    <cofactor evidence="2">
        <name>NAD(+)</name>
        <dbReference type="ChEBI" id="CHEBI:57540"/>
    </cofactor>
</comment>
<dbReference type="AlphaFoldDB" id="A0A231HAA5"/>
<comment type="caution">
    <text evidence="13">The sequence shown here is derived from an EMBL/GenBank/DDBJ whole genome shotgun (WGS) entry which is preliminary data.</text>
</comment>
<dbReference type="PANTHER" id="PTHR43725:SF53">
    <property type="entry name" value="UDP-ARABINOSE 4-EPIMERASE 1"/>
    <property type="match status" value="1"/>
</dbReference>
<dbReference type="GO" id="GO:0003978">
    <property type="term" value="F:UDP-glucose 4-epimerase activity"/>
    <property type="evidence" value="ECO:0007669"/>
    <property type="project" value="UniProtKB-EC"/>
</dbReference>
<dbReference type="EC" id="5.1.3.2" evidence="5"/>
<evidence type="ECO:0000256" key="2">
    <source>
        <dbReference type="ARBA" id="ARBA00001911"/>
    </source>
</evidence>
<dbReference type="NCBIfam" id="TIGR01179">
    <property type="entry name" value="galE"/>
    <property type="match status" value="1"/>
</dbReference>
<keyword evidence="14" id="KW-1185">Reference proteome</keyword>
<evidence type="ECO:0000256" key="5">
    <source>
        <dbReference type="ARBA" id="ARBA00013189"/>
    </source>
</evidence>
<dbReference type="SUPFAM" id="SSF51735">
    <property type="entry name" value="NAD(P)-binding Rossmann-fold domains"/>
    <property type="match status" value="1"/>
</dbReference>
<evidence type="ECO:0000256" key="9">
    <source>
        <dbReference type="ARBA" id="ARBA00023277"/>
    </source>
</evidence>
<dbReference type="InterPro" id="IPR001509">
    <property type="entry name" value="Epimerase_deHydtase"/>
</dbReference>
<dbReference type="EMBL" id="NGAF01000003">
    <property type="protein sequence ID" value="OXR45676.1"/>
    <property type="molecule type" value="Genomic_DNA"/>
</dbReference>
<accession>A0A231HAA5</accession>
<comment type="catalytic activity">
    <reaction evidence="1">
        <text>UDP-alpha-D-glucose = UDP-alpha-D-galactose</text>
        <dbReference type="Rhea" id="RHEA:22168"/>
        <dbReference type="ChEBI" id="CHEBI:58885"/>
        <dbReference type="ChEBI" id="CHEBI:66914"/>
        <dbReference type="EC" id="5.1.3.2"/>
    </reaction>
</comment>
<proteinExistence type="inferred from homology"/>
<gene>
    <name evidence="13" type="primary">galE_1</name>
    <name evidence="13" type="ORF">B7C42_01968</name>
</gene>
<comment type="pathway">
    <text evidence="3">Carbohydrate metabolism; galactose metabolism.</text>
</comment>
<evidence type="ECO:0000256" key="1">
    <source>
        <dbReference type="ARBA" id="ARBA00000083"/>
    </source>
</evidence>
<keyword evidence="8 13" id="KW-0413">Isomerase</keyword>
<dbReference type="InterPro" id="IPR036291">
    <property type="entry name" value="NAD(P)-bd_dom_sf"/>
</dbReference>
<dbReference type="GO" id="GO:0033499">
    <property type="term" value="P:galactose catabolic process via UDP-galactose, Leloir pathway"/>
    <property type="evidence" value="ECO:0007669"/>
    <property type="project" value="TreeGrafter"/>
</dbReference>
<organism evidence="13 14">
    <name type="scientific">Nocardia cerradoensis</name>
    <dbReference type="NCBI Taxonomy" id="85688"/>
    <lineage>
        <taxon>Bacteria</taxon>
        <taxon>Bacillati</taxon>
        <taxon>Actinomycetota</taxon>
        <taxon>Actinomycetes</taxon>
        <taxon>Mycobacteriales</taxon>
        <taxon>Nocardiaceae</taxon>
        <taxon>Nocardia</taxon>
    </lineage>
</organism>
<dbReference type="Gene3D" id="3.40.50.720">
    <property type="entry name" value="NAD(P)-binding Rossmann-like Domain"/>
    <property type="match status" value="1"/>
</dbReference>
<protein>
    <recommendedName>
        <fullName evidence="6">UDP-glucose 4-epimerase</fullName>
        <ecNumber evidence="5">5.1.3.2</ecNumber>
    </recommendedName>
    <alternativeName>
        <fullName evidence="11">Galactowaldenase</fullName>
    </alternativeName>
    <alternativeName>
        <fullName evidence="10">UDP-galactose 4-epimerase</fullName>
    </alternativeName>
</protein>
<name>A0A231HAA5_9NOCA</name>
<keyword evidence="7" id="KW-0520">NAD</keyword>
<dbReference type="UniPathway" id="UPA00214"/>
<dbReference type="InterPro" id="IPR057326">
    <property type="entry name" value="KR_dom"/>
</dbReference>
<evidence type="ECO:0000256" key="11">
    <source>
        <dbReference type="ARBA" id="ARBA00033067"/>
    </source>
</evidence>
<dbReference type="SMART" id="SM00822">
    <property type="entry name" value="PKS_KR"/>
    <property type="match status" value="1"/>
</dbReference>
<evidence type="ECO:0000256" key="4">
    <source>
        <dbReference type="ARBA" id="ARBA00007637"/>
    </source>
</evidence>
<dbReference type="PANTHER" id="PTHR43725">
    <property type="entry name" value="UDP-GLUCOSE 4-EPIMERASE"/>
    <property type="match status" value="1"/>
</dbReference>
<evidence type="ECO:0000256" key="7">
    <source>
        <dbReference type="ARBA" id="ARBA00023027"/>
    </source>
</evidence>
<keyword evidence="9" id="KW-0119">Carbohydrate metabolism</keyword>
<dbReference type="Gene3D" id="3.90.25.10">
    <property type="entry name" value="UDP-galactose 4-epimerase, domain 1"/>
    <property type="match status" value="1"/>
</dbReference>
<dbReference type="InterPro" id="IPR005886">
    <property type="entry name" value="UDP_G4E"/>
</dbReference>
<evidence type="ECO:0000256" key="3">
    <source>
        <dbReference type="ARBA" id="ARBA00004947"/>
    </source>
</evidence>
<evidence type="ECO:0000256" key="8">
    <source>
        <dbReference type="ARBA" id="ARBA00023235"/>
    </source>
</evidence>
<comment type="similarity">
    <text evidence="4">Belongs to the NAD(P)-dependent epimerase/dehydratase family.</text>
</comment>
<evidence type="ECO:0000313" key="14">
    <source>
        <dbReference type="Proteomes" id="UP000215506"/>
    </source>
</evidence>
<dbReference type="RefSeq" id="WP_039782482.1">
    <property type="nucleotide sequence ID" value="NZ_JAAXOR010000001.1"/>
</dbReference>
<evidence type="ECO:0000259" key="12">
    <source>
        <dbReference type="SMART" id="SM00822"/>
    </source>
</evidence>
<dbReference type="Pfam" id="PF01370">
    <property type="entry name" value="Epimerase"/>
    <property type="match status" value="1"/>
</dbReference>
<evidence type="ECO:0000256" key="6">
    <source>
        <dbReference type="ARBA" id="ARBA00018569"/>
    </source>
</evidence>
<reference evidence="13 14" key="1">
    <citation type="submission" date="2017-07" db="EMBL/GenBank/DDBJ databases">
        <title>First draft Genome Sequence of Nocardia cerradoensis isolated from human infection.</title>
        <authorList>
            <person name="Carrasco G."/>
        </authorList>
    </citation>
    <scope>NUCLEOTIDE SEQUENCE [LARGE SCALE GENOMIC DNA]</scope>
    <source>
        <strain evidence="13 14">CNM20130759</strain>
    </source>
</reference>
<feature type="domain" description="Ketoreductase" evidence="12">
    <location>
        <begin position="1"/>
        <end position="144"/>
    </location>
</feature>
<dbReference type="Proteomes" id="UP000215506">
    <property type="component" value="Unassembled WGS sequence"/>
</dbReference>